<dbReference type="SUPFAM" id="SSF55718">
    <property type="entry name" value="SCP-like"/>
    <property type="match status" value="1"/>
</dbReference>
<name>A0A344TPH8_9BACT</name>
<organism evidence="2 3">
    <name type="scientific">Runella rosea</name>
    <dbReference type="NCBI Taxonomy" id="2259595"/>
    <lineage>
        <taxon>Bacteria</taxon>
        <taxon>Pseudomonadati</taxon>
        <taxon>Bacteroidota</taxon>
        <taxon>Cytophagia</taxon>
        <taxon>Cytophagales</taxon>
        <taxon>Spirosomataceae</taxon>
        <taxon>Runella</taxon>
    </lineage>
</organism>
<feature type="domain" description="SCP2" evidence="1">
    <location>
        <begin position="28"/>
        <end position="97"/>
    </location>
</feature>
<dbReference type="InterPro" id="IPR036527">
    <property type="entry name" value="SCP2_sterol-bd_dom_sf"/>
</dbReference>
<evidence type="ECO:0000313" key="3">
    <source>
        <dbReference type="Proteomes" id="UP000251993"/>
    </source>
</evidence>
<dbReference type="OrthoDB" id="9804656at2"/>
<dbReference type="InterPro" id="IPR003033">
    <property type="entry name" value="SCP2_sterol-bd_dom"/>
</dbReference>
<accession>A0A344TPH8</accession>
<protein>
    <submittedName>
        <fullName evidence="2">Sterol-binding protein</fullName>
    </submittedName>
</protein>
<dbReference type="PANTHER" id="PTHR10094:SF25">
    <property type="entry name" value="SCP2 STEROL-BINDING DOMAIN-CONTAINING PROTEIN 1"/>
    <property type="match status" value="1"/>
</dbReference>
<evidence type="ECO:0000313" key="2">
    <source>
        <dbReference type="EMBL" id="AXE20549.1"/>
    </source>
</evidence>
<dbReference type="Gene3D" id="3.30.1050.10">
    <property type="entry name" value="SCP2 sterol-binding domain"/>
    <property type="match status" value="1"/>
</dbReference>
<dbReference type="KEGG" id="run:DR864_23830"/>
<proteinExistence type="predicted"/>
<dbReference type="EMBL" id="CP030850">
    <property type="protein sequence ID" value="AXE20549.1"/>
    <property type="molecule type" value="Genomic_DNA"/>
</dbReference>
<sequence>MSLQSLTEQIKTIVGTDSGLNASVKFVTDEGVIVIDAKQVPNVVSNEEAPADCTLEISTSDALDMLSGSLNPMMAYMNGKLKIDGDMGVAMKIAQTFGG</sequence>
<dbReference type="GO" id="GO:0005829">
    <property type="term" value="C:cytosol"/>
    <property type="evidence" value="ECO:0007669"/>
    <property type="project" value="TreeGrafter"/>
</dbReference>
<reference evidence="2 3" key="1">
    <citation type="submission" date="2018-07" db="EMBL/GenBank/DDBJ databases">
        <title>Genome sequencing of Runella.</title>
        <authorList>
            <person name="Baek M.-G."/>
            <person name="Yi H."/>
        </authorList>
    </citation>
    <scope>NUCLEOTIDE SEQUENCE [LARGE SCALE GENOMIC DNA]</scope>
    <source>
        <strain evidence="2 3">HYN0085</strain>
    </source>
</reference>
<keyword evidence="3" id="KW-1185">Reference proteome</keyword>
<dbReference type="Proteomes" id="UP000251993">
    <property type="component" value="Chromosome"/>
</dbReference>
<gene>
    <name evidence="2" type="ORF">DR864_23830</name>
</gene>
<evidence type="ECO:0000259" key="1">
    <source>
        <dbReference type="Pfam" id="PF02036"/>
    </source>
</evidence>
<dbReference type="Pfam" id="PF02036">
    <property type="entry name" value="SCP2"/>
    <property type="match status" value="1"/>
</dbReference>
<dbReference type="AlphaFoldDB" id="A0A344TPH8"/>
<dbReference type="RefSeq" id="WP_114069312.1">
    <property type="nucleotide sequence ID" value="NZ_CP030850.1"/>
</dbReference>
<dbReference type="PANTHER" id="PTHR10094">
    <property type="entry name" value="STEROL CARRIER PROTEIN 2 SCP-2 FAMILY PROTEIN"/>
    <property type="match status" value="1"/>
</dbReference>